<dbReference type="HOGENOM" id="CLU_023643_2_0_4"/>
<dbReference type="PANTHER" id="PTHR11085:SF4">
    <property type="entry name" value="NAD-DEPENDENT PROTEIN DEACYLASE"/>
    <property type="match status" value="1"/>
</dbReference>
<name>A1K1Z9_AZOSB</name>
<comment type="caution">
    <text evidence="4">Lacks conserved residue(s) required for the propagation of feature annotation.</text>
</comment>
<dbReference type="PROSITE" id="PS50305">
    <property type="entry name" value="SIRTUIN"/>
    <property type="match status" value="1"/>
</dbReference>
<dbReference type="GO" id="GO:0070403">
    <property type="term" value="F:NAD+ binding"/>
    <property type="evidence" value="ECO:0007669"/>
    <property type="project" value="InterPro"/>
</dbReference>
<keyword evidence="2" id="KW-0808">Transferase</keyword>
<evidence type="ECO:0000259" key="5">
    <source>
        <dbReference type="PROSITE" id="PS50305"/>
    </source>
</evidence>
<keyword evidence="7" id="KW-1185">Reference proteome</keyword>
<reference evidence="6 7" key="1">
    <citation type="journal article" date="2006" name="Nat. Biotechnol.">
        <title>Complete genome of the mutualistic, N2-fixing grass endophyte Azoarcus sp. strain BH72.</title>
        <authorList>
            <person name="Krause A."/>
            <person name="Ramakumar A."/>
            <person name="Bartels D."/>
            <person name="Battistoni F."/>
            <person name="Bekel T."/>
            <person name="Boch J."/>
            <person name="Boehm M."/>
            <person name="Friedrich F."/>
            <person name="Hurek T."/>
            <person name="Krause L."/>
            <person name="Linke B."/>
            <person name="McHardy A.C."/>
            <person name="Sarkar A."/>
            <person name="Schneiker S."/>
            <person name="Syed A.A."/>
            <person name="Thauer R."/>
            <person name="Vorhoelter F.-J."/>
            <person name="Weidner S."/>
            <person name="Puehler A."/>
            <person name="Reinhold-Hurek B."/>
            <person name="Kaiser O."/>
            <person name="Goesmann A."/>
        </authorList>
    </citation>
    <scope>NUCLEOTIDE SEQUENCE [LARGE SCALE GENOMIC DNA]</scope>
    <source>
        <strain evidence="6 7">BH72</strain>
    </source>
</reference>
<dbReference type="EMBL" id="AM406670">
    <property type="protein sequence ID" value="CAL92854.1"/>
    <property type="molecule type" value="Genomic_DNA"/>
</dbReference>
<evidence type="ECO:0000256" key="4">
    <source>
        <dbReference type="PROSITE-ProRule" id="PRU00236"/>
    </source>
</evidence>
<dbReference type="SUPFAM" id="SSF52467">
    <property type="entry name" value="DHS-like NAD/FAD-binding domain"/>
    <property type="match status" value="1"/>
</dbReference>
<dbReference type="GO" id="GO:0017136">
    <property type="term" value="F:histone deacetylase activity, NAD-dependent"/>
    <property type="evidence" value="ECO:0007669"/>
    <property type="project" value="TreeGrafter"/>
</dbReference>
<dbReference type="Gene3D" id="3.30.1600.10">
    <property type="entry name" value="SIR2/SIRT2 'Small Domain"/>
    <property type="match status" value="1"/>
</dbReference>
<dbReference type="Gene3D" id="3.40.50.1220">
    <property type="entry name" value="TPP-binding domain"/>
    <property type="match status" value="1"/>
</dbReference>
<dbReference type="PANTHER" id="PTHR11085">
    <property type="entry name" value="NAD-DEPENDENT PROTEIN DEACYLASE SIRTUIN-5, MITOCHONDRIAL-RELATED"/>
    <property type="match status" value="1"/>
</dbReference>
<dbReference type="AlphaFoldDB" id="A1K1Z9"/>
<dbReference type="InterPro" id="IPR003000">
    <property type="entry name" value="Sirtuin"/>
</dbReference>
<dbReference type="RefSeq" id="WP_011763972.1">
    <property type="nucleotide sequence ID" value="NC_008702.1"/>
</dbReference>
<evidence type="ECO:0000313" key="7">
    <source>
        <dbReference type="Proteomes" id="UP000002588"/>
    </source>
</evidence>
<evidence type="ECO:0000256" key="1">
    <source>
        <dbReference type="ARBA" id="ARBA00012928"/>
    </source>
</evidence>
<organism evidence="6 7">
    <name type="scientific">Azoarcus sp. (strain BH72)</name>
    <dbReference type="NCBI Taxonomy" id="418699"/>
    <lineage>
        <taxon>Bacteria</taxon>
        <taxon>Pseudomonadati</taxon>
        <taxon>Pseudomonadota</taxon>
        <taxon>Betaproteobacteria</taxon>
        <taxon>Rhodocyclales</taxon>
        <taxon>Zoogloeaceae</taxon>
        <taxon>Azoarcus</taxon>
    </lineage>
</organism>
<dbReference type="Pfam" id="PF02146">
    <property type="entry name" value="SIR2"/>
    <property type="match status" value="1"/>
</dbReference>
<dbReference type="KEGG" id="azo:azo0237"/>
<protein>
    <recommendedName>
        <fullName evidence="1">protein acetyllysine N-acetyltransferase</fullName>
        <ecNumber evidence="1">2.3.1.286</ecNumber>
    </recommendedName>
</protein>
<evidence type="ECO:0000256" key="2">
    <source>
        <dbReference type="ARBA" id="ARBA00022679"/>
    </source>
</evidence>
<dbReference type="Proteomes" id="UP000002588">
    <property type="component" value="Chromosome"/>
</dbReference>
<dbReference type="STRING" id="62928.azo0237"/>
<dbReference type="InterPro" id="IPR026591">
    <property type="entry name" value="Sirtuin_cat_small_dom_sf"/>
</dbReference>
<evidence type="ECO:0000313" key="6">
    <source>
        <dbReference type="EMBL" id="CAL92854.1"/>
    </source>
</evidence>
<accession>A1K1Z9</accession>
<sequence>MTAPPPSTLHAAAQDAAAALAGADALLVTAGAGMGVDSGLPDFRGAEGFWRAYPALRQTGLRFEEIADPVHFERDPALAWGFYGHRLALYRRTVPHAGFGLLRELGRALAQGVFVFTSNVDGQFQRAGFDADRIVEVHGSIHHLQCIHGCRDAIWPADAFAPDVNEATCRLSNPPPRCPHCGAVARPNILMFGDWGWLEERSAAQQARLADWLDRVQRPLVVEIGAGTAIPTVRRVGERAGATLVRINPQADRDPPPGSIALHCGGLAGIRALHAAAAAAGLVGA</sequence>
<feature type="domain" description="Deacetylase sirtuin-type" evidence="5">
    <location>
        <begin position="6"/>
        <end position="285"/>
    </location>
</feature>
<dbReference type="EC" id="2.3.1.286" evidence="1"/>
<dbReference type="InterPro" id="IPR050134">
    <property type="entry name" value="NAD-dep_sirtuin_deacylases"/>
</dbReference>
<dbReference type="InterPro" id="IPR029035">
    <property type="entry name" value="DHS-like_NAD/FAD-binding_dom"/>
</dbReference>
<dbReference type="eggNOG" id="COG0846">
    <property type="taxonomic scope" value="Bacteria"/>
</dbReference>
<dbReference type="InterPro" id="IPR026590">
    <property type="entry name" value="Ssirtuin_cat_dom"/>
</dbReference>
<gene>
    <name evidence="6" type="primary">npd1</name>
    <name evidence="6" type="ordered locus">azo0237</name>
</gene>
<proteinExistence type="predicted"/>
<evidence type="ECO:0000256" key="3">
    <source>
        <dbReference type="ARBA" id="ARBA00023027"/>
    </source>
</evidence>
<keyword evidence="3" id="KW-0520">NAD</keyword>